<comment type="caution">
    <text evidence="1">The sequence shown here is derived from an EMBL/GenBank/DDBJ whole genome shotgun (WGS) entry which is preliminary data.</text>
</comment>
<evidence type="ECO:0000313" key="1">
    <source>
        <dbReference type="EMBL" id="MFD1236992.1"/>
    </source>
</evidence>
<dbReference type="RefSeq" id="WP_013675427.1">
    <property type="nucleotide sequence ID" value="NZ_BAABKS010000081.1"/>
</dbReference>
<name>A0ABW3VPA4_9PSEU</name>
<accession>A0ABW3VPA4</accession>
<organism evidence="1 2">
    <name type="scientific">Pseudonocardia benzenivorans</name>
    <dbReference type="NCBI Taxonomy" id="228005"/>
    <lineage>
        <taxon>Bacteria</taxon>
        <taxon>Bacillati</taxon>
        <taxon>Actinomycetota</taxon>
        <taxon>Actinomycetes</taxon>
        <taxon>Pseudonocardiales</taxon>
        <taxon>Pseudonocardiaceae</taxon>
        <taxon>Pseudonocardia</taxon>
    </lineage>
</organism>
<sequence length="161" mass="17054">MFATMLPPAATSPAPAAEEIALRQIAGPREVVLRLHDAAGDPGAEAYVVEADDVVGPAGGKAAIASVVTFTGPMSPAVKQAADRAERDRIGPEMAAHATSTVRVLRLWQPERRRKVVVVMTVDQPALESGFRRITTMELLPGEDPALLPGPDHVEIFEVSS</sequence>
<keyword evidence="2" id="KW-1185">Reference proteome</keyword>
<dbReference type="EMBL" id="JBHTMB010000255">
    <property type="protein sequence ID" value="MFD1236992.1"/>
    <property type="molecule type" value="Genomic_DNA"/>
</dbReference>
<proteinExistence type="predicted"/>
<protein>
    <submittedName>
        <fullName evidence="1">Uncharacterized protein</fullName>
    </submittedName>
</protein>
<dbReference type="Proteomes" id="UP001597182">
    <property type="component" value="Unassembled WGS sequence"/>
</dbReference>
<reference evidence="2" key="1">
    <citation type="journal article" date="2019" name="Int. J. Syst. Evol. Microbiol.">
        <title>The Global Catalogue of Microorganisms (GCM) 10K type strain sequencing project: providing services to taxonomists for standard genome sequencing and annotation.</title>
        <authorList>
            <consortium name="The Broad Institute Genomics Platform"/>
            <consortium name="The Broad Institute Genome Sequencing Center for Infectious Disease"/>
            <person name="Wu L."/>
            <person name="Ma J."/>
        </authorList>
    </citation>
    <scope>NUCLEOTIDE SEQUENCE [LARGE SCALE GENOMIC DNA]</scope>
    <source>
        <strain evidence="2">CCUG 49018</strain>
    </source>
</reference>
<evidence type="ECO:0000313" key="2">
    <source>
        <dbReference type="Proteomes" id="UP001597182"/>
    </source>
</evidence>
<gene>
    <name evidence="1" type="ORF">ACFQ34_27205</name>
</gene>